<dbReference type="EMBL" id="LR130779">
    <property type="protein sequence ID" value="VDN65479.1"/>
    <property type="molecule type" value="Genomic_DNA"/>
</dbReference>
<gene>
    <name evidence="1" type="ORF">POT9AD_4504</name>
</gene>
<organism evidence="1">
    <name type="scientific">Ectopseudomonas oleovorans</name>
    <name type="common">Pseudomonas oleovorans</name>
    <dbReference type="NCBI Taxonomy" id="301"/>
    <lineage>
        <taxon>Bacteria</taxon>
        <taxon>Pseudomonadati</taxon>
        <taxon>Pseudomonadota</taxon>
        <taxon>Gammaproteobacteria</taxon>
        <taxon>Pseudomonadales</taxon>
        <taxon>Pseudomonadaceae</taxon>
        <taxon>Ectopseudomonas</taxon>
    </lineage>
</organism>
<proteinExistence type="predicted"/>
<sequence>MAPGGAGNLAPLERMNHASRQLSLWRGEVPHRRAHQVRDPLPLQPVPQGARCGLRQLRQRAT</sequence>
<dbReference type="AlphaFoldDB" id="A0A653BA61"/>
<accession>A0A653BA61</accession>
<protein>
    <submittedName>
        <fullName evidence="1">Uncharacterized protein</fullName>
    </submittedName>
</protein>
<evidence type="ECO:0000313" key="1">
    <source>
        <dbReference type="EMBL" id="VDN65479.1"/>
    </source>
</evidence>
<reference evidence="1" key="1">
    <citation type="submission" date="2018-11" db="EMBL/GenBank/DDBJ databases">
        <authorList>
            <consortium name="Genoscope - CEA"/>
            <person name="William W."/>
        </authorList>
    </citation>
    <scope>NUCLEOTIDE SEQUENCE [LARGE SCALE GENOMIC DNA]</scope>
    <source>
        <strain evidence="1">T9AD</strain>
    </source>
</reference>
<name>A0A653BA61_ECTOL</name>